<evidence type="ECO:0000313" key="2">
    <source>
        <dbReference type="EMBL" id="MBB5957936.1"/>
    </source>
</evidence>
<feature type="transmembrane region" description="Helical" evidence="1">
    <location>
        <begin position="12"/>
        <end position="33"/>
    </location>
</feature>
<gene>
    <name evidence="2" type="ORF">FHS29_004544</name>
</gene>
<sequence>MSPNVPRSPLHRYLVVGLVVVVVAVLVGVYLFARDRFERCDGRDDVRKAPNGECVGVTAADSDFDEPELTGVIDRIRAANEAARADEQFVSVAVFLPMSTSAEGIATDEWVRNQLQGSYQAQVTFNKDARPKVQLLLANPGSDMSRWPQVVAELDRRRSGPDHLVAVTGIGLSLGHAREAMRRMSELRIPMVGSTITADDLRDIPGLLRPAPTNERQARAAANHAKRTGATKALLVTDTNGKDLYPSTLASAFRAGFGDDTHRVLPREQQYDSGLGSVENAFTLMLPNICATDADLVYFAGRGRDLVRFVGRLATRLCQDRVIHILTGDDLSAEQLRGDQFRQGLDAGVEVVYTDVADERAWEADRRKPEPERRFQEAAVKRFLGDDQSPDMCFRCMFGTASLGDDGGIMAYDAMLTATTAIQRASGVPGQRVTTAEVLQTFHSLNGESSIAGASGLLSYDNDGTAHQKVVPLLKLDRSGKPEFVALVTD</sequence>
<organism evidence="2 3">
    <name type="scientific">Saccharothrix tamanrassetensis</name>
    <dbReference type="NCBI Taxonomy" id="1051531"/>
    <lineage>
        <taxon>Bacteria</taxon>
        <taxon>Bacillati</taxon>
        <taxon>Actinomycetota</taxon>
        <taxon>Actinomycetes</taxon>
        <taxon>Pseudonocardiales</taxon>
        <taxon>Pseudonocardiaceae</taxon>
        <taxon>Saccharothrix</taxon>
    </lineage>
</organism>
<dbReference type="AlphaFoldDB" id="A0A841CR16"/>
<dbReference type="RefSeq" id="WP_184693488.1">
    <property type="nucleotide sequence ID" value="NZ_JACHJN010000007.1"/>
</dbReference>
<evidence type="ECO:0000313" key="3">
    <source>
        <dbReference type="Proteomes" id="UP000547510"/>
    </source>
</evidence>
<proteinExistence type="predicted"/>
<dbReference type="EMBL" id="JACHJN010000007">
    <property type="protein sequence ID" value="MBB5957936.1"/>
    <property type="molecule type" value="Genomic_DNA"/>
</dbReference>
<reference evidence="2 3" key="1">
    <citation type="submission" date="2020-08" db="EMBL/GenBank/DDBJ databases">
        <title>Genomic Encyclopedia of Type Strains, Phase III (KMG-III): the genomes of soil and plant-associated and newly described type strains.</title>
        <authorList>
            <person name="Whitman W."/>
        </authorList>
    </citation>
    <scope>NUCLEOTIDE SEQUENCE [LARGE SCALE GENOMIC DNA]</scope>
    <source>
        <strain evidence="2 3">CECT 8640</strain>
    </source>
</reference>
<dbReference type="Proteomes" id="UP000547510">
    <property type="component" value="Unassembled WGS sequence"/>
</dbReference>
<dbReference type="Gene3D" id="3.40.50.2300">
    <property type="match status" value="2"/>
</dbReference>
<comment type="caution">
    <text evidence="2">The sequence shown here is derived from an EMBL/GenBank/DDBJ whole genome shotgun (WGS) entry which is preliminary data.</text>
</comment>
<keyword evidence="1" id="KW-1133">Transmembrane helix</keyword>
<keyword evidence="3" id="KW-1185">Reference proteome</keyword>
<keyword evidence="1" id="KW-0812">Transmembrane</keyword>
<accession>A0A841CR16</accession>
<dbReference type="SUPFAM" id="SSF53822">
    <property type="entry name" value="Periplasmic binding protein-like I"/>
    <property type="match status" value="1"/>
</dbReference>
<protein>
    <submittedName>
        <fullName evidence="2">ABC-type branched-subunit amino acid transport system substrate-binding protein</fullName>
    </submittedName>
</protein>
<name>A0A841CR16_9PSEU</name>
<dbReference type="InterPro" id="IPR028082">
    <property type="entry name" value="Peripla_BP_I"/>
</dbReference>
<evidence type="ECO:0000256" key="1">
    <source>
        <dbReference type="SAM" id="Phobius"/>
    </source>
</evidence>
<keyword evidence="1" id="KW-0472">Membrane</keyword>